<dbReference type="InterPro" id="IPR057684">
    <property type="entry name" value="DUF7924"/>
</dbReference>
<keyword evidence="4" id="KW-1185">Reference proteome</keyword>
<evidence type="ECO:0000313" key="4">
    <source>
        <dbReference type="Proteomes" id="UP000322873"/>
    </source>
</evidence>
<protein>
    <recommendedName>
        <fullName evidence="2">DUF7924 domain-containing protein</fullName>
    </recommendedName>
</protein>
<sequence length="480" mass="54818">MLLPQDQEQTGSNDRNIKSSQPFPSPTSNPPGLENEDNRVPRKRLQSSTLQPHTKDTIYDNTIANIGEKEVNPIEYWTKELHWPNEYFEPDNNMNHLLARKKSSSSLLIQQVLQIRVALWTSQIWALQMQARTSAELYWKASRSYLKNTLFRDETFDKVCRKIQDRNEARVVQDIARLIVPSAESLATCGATHLELLIESVNEGWNSAIPFYGPRPQPDYSVGFARSAFTNDQLEKLTPFVGEITDICTSYFMATWQIYLPFLTSEVKCGTAALDTADRQNAHSMTMAVKGTVELFRLVKREKELHREILAFSISHDNRTVRIYGHYPVIEGGNTTFYRHPIHTFDFTALDGKERWTAYKFTKNVYDIWMPIHLKRIRSVIDDLPSGLNFEVSQQSESGKSGISQGLESHNMFEQTSCEAVSLKEGDDQSSRIGSGHETPDTLFSQEVEERVFKKAKEEGSSINSTVRRKFGNLKGDFLS</sequence>
<dbReference type="AlphaFoldDB" id="A0A5M9JC16"/>
<dbReference type="Proteomes" id="UP000322873">
    <property type="component" value="Unassembled WGS sequence"/>
</dbReference>
<dbReference type="PANTHER" id="PTHR42470:SF2">
    <property type="match status" value="1"/>
</dbReference>
<feature type="region of interest" description="Disordered" evidence="1">
    <location>
        <begin position="1"/>
        <end position="56"/>
    </location>
</feature>
<dbReference type="Pfam" id="PF25545">
    <property type="entry name" value="DUF7924"/>
    <property type="match status" value="1"/>
</dbReference>
<comment type="caution">
    <text evidence="3">The sequence shown here is derived from an EMBL/GenBank/DDBJ whole genome shotgun (WGS) entry which is preliminary data.</text>
</comment>
<feature type="region of interest" description="Disordered" evidence="1">
    <location>
        <begin position="420"/>
        <end position="446"/>
    </location>
</feature>
<organism evidence="3 4">
    <name type="scientific">Monilinia fructicola</name>
    <name type="common">Brown rot fungus</name>
    <name type="synonym">Ciboria fructicola</name>
    <dbReference type="NCBI Taxonomy" id="38448"/>
    <lineage>
        <taxon>Eukaryota</taxon>
        <taxon>Fungi</taxon>
        <taxon>Dikarya</taxon>
        <taxon>Ascomycota</taxon>
        <taxon>Pezizomycotina</taxon>
        <taxon>Leotiomycetes</taxon>
        <taxon>Helotiales</taxon>
        <taxon>Sclerotiniaceae</taxon>
        <taxon>Monilinia</taxon>
    </lineage>
</organism>
<accession>A0A5M9JC16</accession>
<evidence type="ECO:0000313" key="3">
    <source>
        <dbReference type="EMBL" id="KAA8565419.1"/>
    </source>
</evidence>
<gene>
    <name evidence="3" type="ORF">EYC84_011121</name>
</gene>
<dbReference type="PANTHER" id="PTHR42470">
    <property type="entry name" value="VAST DOMAIN-CONTAINING PROTEIN"/>
    <property type="match status" value="1"/>
</dbReference>
<name>A0A5M9JC16_MONFR</name>
<feature type="domain" description="DUF7924" evidence="2">
    <location>
        <begin position="156"/>
        <end position="381"/>
    </location>
</feature>
<evidence type="ECO:0000259" key="2">
    <source>
        <dbReference type="Pfam" id="PF25545"/>
    </source>
</evidence>
<reference evidence="3 4" key="1">
    <citation type="submission" date="2019-06" db="EMBL/GenBank/DDBJ databases">
        <title>Genome Sequence of the Brown Rot Fungal Pathogen Monilinia fructicola.</title>
        <authorList>
            <person name="De Miccolis Angelini R.M."/>
            <person name="Landi L."/>
            <person name="Abate D."/>
            <person name="Pollastro S."/>
            <person name="Romanazzi G."/>
            <person name="Faretra F."/>
        </authorList>
    </citation>
    <scope>NUCLEOTIDE SEQUENCE [LARGE SCALE GENOMIC DNA]</scope>
    <source>
        <strain evidence="3 4">Mfrc123</strain>
    </source>
</reference>
<evidence type="ECO:0000256" key="1">
    <source>
        <dbReference type="SAM" id="MobiDB-lite"/>
    </source>
</evidence>
<dbReference type="VEuPathDB" id="FungiDB:MFRU_073g00030"/>
<dbReference type="EMBL" id="VICG01000014">
    <property type="protein sequence ID" value="KAA8565419.1"/>
    <property type="molecule type" value="Genomic_DNA"/>
</dbReference>
<proteinExistence type="predicted"/>
<feature type="compositionally biased region" description="Polar residues" evidence="1">
    <location>
        <begin position="1"/>
        <end position="22"/>
    </location>
</feature>